<reference evidence="4" key="2">
    <citation type="journal article" date="2019" name="Int. J. Syst. Evol. Microbiol.">
        <title>The Global Catalogue of Microorganisms (GCM) 10K type strain sequencing project: providing services to taxonomists for standard genome sequencing and annotation.</title>
        <authorList>
            <consortium name="The Broad Institute Genomics Platform"/>
            <consortium name="The Broad Institute Genome Sequencing Center for Infectious Disease"/>
            <person name="Wu L."/>
            <person name="Ma J."/>
        </authorList>
    </citation>
    <scope>NUCLEOTIDE SEQUENCE [LARGE SCALE GENOMIC DNA]</scope>
    <source>
        <strain evidence="4">CGMCC 1.15931</strain>
    </source>
</reference>
<evidence type="ECO:0000313" key="3">
    <source>
        <dbReference type="Proteomes" id="UP000430634"/>
    </source>
</evidence>
<dbReference type="EMBL" id="BMKG01000038">
    <property type="protein sequence ID" value="GGC23688.1"/>
    <property type="molecule type" value="Genomic_DNA"/>
</dbReference>
<reference evidence="1" key="4">
    <citation type="submission" date="2024-05" db="EMBL/GenBank/DDBJ databases">
        <authorList>
            <person name="Sun Q."/>
            <person name="Zhou Y."/>
        </authorList>
    </citation>
    <scope>NUCLEOTIDE SEQUENCE</scope>
    <source>
        <strain evidence="1">CGMCC 1.15931</strain>
    </source>
</reference>
<evidence type="ECO:0000313" key="4">
    <source>
        <dbReference type="Proteomes" id="UP000622638"/>
    </source>
</evidence>
<sequence length="76" mass="8844">MEQNDDNDEYGYDPEMGGGFDPVGFYASQEEWDALTDQQREAQWESFYERNAAGTADEMRFYKVMMAQYLLGYVGD</sequence>
<reference evidence="1" key="1">
    <citation type="journal article" date="2014" name="Int. J. Syst. Evol. Microbiol.">
        <title>Complete genome of a new Firmicutes species belonging to the dominant human colonic microbiota ('Ruminococcus bicirculans') reveals two chromosomes and a selective capacity to utilize plant glucans.</title>
        <authorList>
            <consortium name="NISC Comparative Sequencing Program"/>
            <person name="Wegmann U."/>
            <person name="Louis P."/>
            <person name="Goesmann A."/>
            <person name="Henrissat B."/>
            <person name="Duncan S.H."/>
            <person name="Flint H.J."/>
        </authorList>
    </citation>
    <scope>NUCLEOTIDE SEQUENCE</scope>
    <source>
        <strain evidence="1">CGMCC 1.15931</strain>
    </source>
</reference>
<evidence type="ECO:0000313" key="1">
    <source>
        <dbReference type="EMBL" id="GGC23688.1"/>
    </source>
</evidence>
<accession>A0A6I3T0V6</accession>
<name>A0A6I3T0V6_9BURK</name>
<evidence type="ECO:0000313" key="2">
    <source>
        <dbReference type="EMBL" id="MTV54934.1"/>
    </source>
</evidence>
<protein>
    <submittedName>
        <fullName evidence="2">Uncharacterized protein</fullName>
    </submittedName>
</protein>
<gene>
    <name evidence="1" type="ORF">GCM10011572_51520</name>
    <name evidence="2" type="ORF">GM672_19580</name>
</gene>
<dbReference type="Proteomes" id="UP000430634">
    <property type="component" value="Unassembled WGS sequence"/>
</dbReference>
<dbReference type="RefSeq" id="WP_155472217.1">
    <property type="nucleotide sequence ID" value="NZ_BMKG01000038.1"/>
</dbReference>
<comment type="caution">
    <text evidence="2">The sequence shown here is derived from an EMBL/GenBank/DDBJ whole genome shotgun (WGS) entry which is preliminary data.</text>
</comment>
<dbReference type="AlphaFoldDB" id="A0A6I3T0V6"/>
<dbReference type="EMBL" id="WNKZ01000065">
    <property type="protein sequence ID" value="MTV54934.1"/>
    <property type="molecule type" value="Genomic_DNA"/>
</dbReference>
<proteinExistence type="predicted"/>
<keyword evidence="4" id="KW-1185">Reference proteome</keyword>
<dbReference type="Proteomes" id="UP000622638">
    <property type="component" value="Unassembled WGS sequence"/>
</dbReference>
<organism evidence="2 3">
    <name type="scientific">Pseudoduganella buxea</name>
    <dbReference type="NCBI Taxonomy" id="1949069"/>
    <lineage>
        <taxon>Bacteria</taxon>
        <taxon>Pseudomonadati</taxon>
        <taxon>Pseudomonadota</taxon>
        <taxon>Betaproteobacteria</taxon>
        <taxon>Burkholderiales</taxon>
        <taxon>Oxalobacteraceae</taxon>
        <taxon>Telluria group</taxon>
        <taxon>Pseudoduganella</taxon>
    </lineage>
</organism>
<reference evidence="2 3" key="3">
    <citation type="submission" date="2019-11" db="EMBL/GenBank/DDBJ databases">
        <title>Type strains purchased from KCTC, JCM and DSMZ.</title>
        <authorList>
            <person name="Lu H."/>
        </authorList>
    </citation>
    <scope>NUCLEOTIDE SEQUENCE [LARGE SCALE GENOMIC DNA]</scope>
    <source>
        <strain evidence="2 3">KCTC 52429</strain>
    </source>
</reference>